<accession>A0A9N9Q0Y5</accession>
<name>A0A9N9Q0Y5_9HELO</name>
<proteinExistence type="predicted"/>
<feature type="compositionally biased region" description="Polar residues" evidence="1">
    <location>
        <begin position="50"/>
        <end position="60"/>
    </location>
</feature>
<feature type="compositionally biased region" description="Acidic residues" evidence="1">
    <location>
        <begin position="121"/>
        <end position="243"/>
    </location>
</feature>
<evidence type="ECO:0000256" key="1">
    <source>
        <dbReference type="SAM" id="MobiDB-lite"/>
    </source>
</evidence>
<feature type="region of interest" description="Disordered" evidence="1">
    <location>
        <begin position="107"/>
        <end position="259"/>
    </location>
</feature>
<comment type="caution">
    <text evidence="2">The sequence shown here is derived from an EMBL/GenBank/DDBJ whole genome shotgun (WGS) entry which is preliminary data.</text>
</comment>
<evidence type="ECO:0000313" key="2">
    <source>
        <dbReference type="EMBL" id="CAG8970787.1"/>
    </source>
</evidence>
<keyword evidence="3" id="KW-1185">Reference proteome</keyword>
<evidence type="ECO:0000313" key="3">
    <source>
        <dbReference type="Proteomes" id="UP000701801"/>
    </source>
</evidence>
<sequence>MDSLFRLKDTIVGMLTPSPKRRRTAPESSSTAPDEDHFFIPRPPLDNVPSDFSTLANEQRWSPGRINPRKRARRDDSEERETVLPEDSISQVMTSVEVSYTREIKMESVSGGSAPAFSASNEDEEDVEMGAEEDVEYDSDGNEIEGEAEVEYDSDGNEIGLEEVEYDSDGNEIEVEEEVEYDSEGNEIEGEESDGEVELDSDGNEIEYEEGEEEEQESDEEEEPDDEVEEEEYEESPEPETEDPAQVAAREEEERRAREADLADRLADIEQIKAEGYLHPDELWLYERLALRGFEPLLPHEWERDFRSLPYYLFHDTLSHKLDEKPIIGFTGRYLNHGAKYLQPLIEVGCSVAYDYHNNSPSYIIERRVHRVIKQFNKVVELDGDYFRRRILPVLTLIQTKPGQEAERLIKKITNQMTFLAKRHREYLGAIENENGDVKLDPTRRRPPLLYGIIIVRQLVIVLTLDSSDPKANIKTMKNFDLSEKTQSVWNGLGIAIVCTAARKYLAEVKDEFEIESEVDDPDA</sequence>
<feature type="region of interest" description="Disordered" evidence="1">
    <location>
        <begin position="1"/>
        <end position="88"/>
    </location>
</feature>
<dbReference type="OrthoDB" id="5286775at2759"/>
<gene>
    <name evidence="2" type="ORF">HYALB_00001574</name>
</gene>
<dbReference type="Proteomes" id="UP000701801">
    <property type="component" value="Unassembled WGS sequence"/>
</dbReference>
<dbReference type="AlphaFoldDB" id="A0A9N9Q0Y5"/>
<protein>
    <submittedName>
        <fullName evidence="2">Uncharacterized protein</fullName>
    </submittedName>
</protein>
<feature type="compositionally biased region" description="Basic and acidic residues" evidence="1">
    <location>
        <begin position="73"/>
        <end position="83"/>
    </location>
</feature>
<reference evidence="2" key="1">
    <citation type="submission" date="2021-07" db="EMBL/GenBank/DDBJ databases">
        <authorList>
            <person name="Durling M."/>
        </authorList>
    </citation>
    <scope>NUCLEOTIDE SEQUENCE</scope>
</reference>
<feature type="compositionally biased region" description="Basic and acidic residues" evidence="1">
    <location>
        <begin position="249"/>
        <end position="259"/>
    </location>
</feature>
<organism evidence="2 3">
    <name type="scientific">Hymenoscyphus albidus</name>
    <dbReference type="NCBI Taxonomy" id="595503"/>
    <lineage>
        <taxon>Eukaryota</taxon>
        <taxon>Fungi</taxon>
        <taxon>Dikarya</taxon>
        <taxon>Ascomycota</taxon>
        <taxon>Pezizomycotina</taxon>
        <taxon>Leotiomycetes</taxon>
        <taxon>Helotiales</taxon>
        <taxon>Helotiaceae</taxon>
        <taxon>Hymenoscyphus</taxon>
    </lineage>
</organism>
<dbReference type="EMBL" id="CAJVRM010000002">
    <property type="protein sequence ID" value="CAG8970787.1"/>
    <property type="molecule type" value="Genomic_DNA"/>
</dbReference>